<dbReference type="EMBL" id="CP022263">
    <property type="protein sequence ID" value="ASK94016.1"/>
    <property type="molecule type" value="Genomic_DNA"/>
</dbReference>
<organism evidence="1 2">
    <name type="scientific">Xanthomonas citri pv. vignicola</name>
    <dbReference type="NCBI Taxonomy" id="473426"/>
    <lineage>
        <taxon>Bacteria</taxon>
        <taxon>Pseudomonadati</taxon>
        <taxon>Pseudomonadota</taxon>
        <taxon>Gammaproteobacteria</taxon>
        <taxon>Lysobacterales</taxon>
        <taxon>Lysobacteraceae</taxon>
        <taxon>Xanthomonas</taxon>
    </lineage>
</organism>
<dbReference type="AlphaFoldDB" id="A0AB33CTD1"/>
<evidence type="ECO:0000313" key="1">
    <source>
        <dbReference type="EMBL" id="ASK94016.1"/>
    </source>
</evidence>
<gene>
    <name evidence="1" type="ORF">XcvCFBP7111P_23225</name>
</gene>
<dbReference type="Proteomes" id="UP000198357">
    <property type="component" value="Chromosome"/>
</dbReference>
<evidence type="ECO:0000313" key="2">
    <source>
        <dbReference type="Proteomes" id="UP000198357"/>
    </source>
</evidence>
<proteinExistence type="predicted"/>
<reference evidence="1 2" key="1">
    <citation type="submission" date="2017-06" db="EMBL/GenBank/DDBJ databases">
        <title>First complete genome sequences of Xanthomonas citri pv. vignicola strains CFBP 7111, CFBP 7112 and CFBP 7113 using long-read technology.</title>
        <authorList>
            <person name="Ruh M."/>
            <person name="Briand M."/>
            <person name="Bonneau S."/>
            <person name="Jacques M.A."/>
            <person name="Chen N.W.G."/>
        </authorList>
    </citation>
    <scope>NUCLEOTIDE SEQUENCE [LARGE SCALE GENOMIC DNA]</scope>
    <source>
        <strain evidence="1 2">CFBP7111</strain>
    </source>
</reference>
<name>A0AB33CTD1_XANCI</name>
<accession>A0AB33CTD1</accession>
<sequence length="61" mass="6100">MSATMRHWVAASAGDLHSLALRDAFPGAADRSVTVPMPLPIACLPKLNGGAGAPLAGESSS</sequence>
<protein>
    <submittedName>
        <fullName evidence="1">Uncharacterized protein</fullName>
    </submittedName>
</protein>